<name>V4RL92_9HYPH</name>
<reference evidence="10 11" key="1">
    <citation type="journal article" date="2014" name="Genome Announc.">
        <title>Draft Genome Sequence of Lutibaculum baratangense Strain AMV1T, Isolated from a Mud Volcano in Andamans, India.</title>
        <authorList>
            <person name="Singh A."/>
            <person name="Sreenivas A."/>
            <person name="Sathyanarayana Reddy G."/>
            <person name="Pinnaka A.K."/>
            <person name="Shivaji S."/>
        </authorList>
    </citation>
    <scope>NUCLEOTIDE SEQUENCE [LARGE SCALE GENOMIC DNA]</scope>
    <source>
        <strain evidence="10 11">AMV1</strain>
    </source>
</reference>
<evidence type="ECO:0000256" key="3">
    <source>
        <dbReference type="ARBA" id="ARBA00013080"/>
    </source>
</evidence>
<feature type="binding site" evidence="8">
    <location>
        <position position="45"/>
    </location>
    <ligand>
        <name>substrate</name>
    </ligand>
</feature>
<feature type="binding site" evidence="8">
    <location>
        <position position="14"/>
    </location>
    <ligand>
        <name>substrate</name>
    </ligand>
</feature>
<keyword evidence="6 8" id="KW-0413">Isomerase</keyword>
<dbReference type="PROSITE" id="PS01326">
    <property type="entry name" value="DAP_EPIMERASE"/>
    <property type="match status" value="1"/>
</dbReference>
<feature type="binding site" evidence="8">
    <location>
        <position position="161"/>
    </location>
    <ligand>
        <name>substrate</name>
    </ligand>
</feature>
<dbReference type="Proteomes" id="UP000017819">
    <property type="component" value="Unassembled WGS sequence"/>
</dbReference>
<comment type="pathway">
    <text evidence="1 8">Amino-acid biosynthesis; L-lysine biosynthesis via DAP pathway; DL-2,6-diaminopimelate from LL-2,6-diaminopimelate: step 1/1.</text>
</comment>
<dbReference type="EMBL" id="AWXZ01000017">
    <property type="protein sequence ID" value="ESR26074.1"/>
    <property type="molecule type" value="Genomic_DNA"/>
</dbReference>
<evidence type="ECO:0000256" key="4">
    <source>
        <dbReference type="ARBA" id="ARBA00022605"/>
    </source>
</evidence>
<feature type="site" description="Could be important to modulate the pK values of the two catalytic cysteine residues" evidence="8">
    <location>
        <position position="212"/>
    </location>
</feature>
<dbReference type="Pfam" id="PF01678">
    <property type="entry name" value="DAP_epimerase"/>
    <property type="match status" value="2"/>
</dbReference>
<proteinExistence type="inferred from homology"/>
<dbReference type="EC" id="5.1.1.7" evidence="3 8"/>
<dbReference type="Gene3D" id="3.10.310.10">
    <property type="entry name" value="Diaminopimelate Epimerase, Chain A, domain 1"/>
    <property type="match status" value="2"/>
</dbReference>
<dbReference type="UniPathway" id="UPA00034">
    <property type="reaction ID" value="UER00025"/>
</dbReference>
<feature type="binding site" evidence="8">
    <location>
        <begin position="222"/>
        <end position="223"/>
    </location>
    <ligand>
        <name>substrate</name>
    </ligand>
</feature>
<evidence type="ECO:0000313" key="10">
    <source>
        <dbReference type="EMBL" id="ESR26074.1"/>
    </source>
</evidence>
<keyword evidence="11" id="KW-1185">Reference proteome</keyword>
<dbReference type="PANTHER" id="PTHR31689">
    <property type="entry name" value="DIAMINOPIMELATE EPIMERASE, CHLOROPLASTIC"/>
    <property type="match status" value="1"/>
</dbReference>
<comment type="subcellular location">
    <subcellularLocation>
        <location evidence="8">Cytoplasm</location>
    </subcellularLocation>
</comment>
<evidence type="ECO:0000256" key="7">
    <source>
        <dbReference type="ARBA" id="ARBA00051712"/>
    </source>
</evidence>
<feature type="site" description="Could be important to modulate the pK values of the two catalytic cysteine residues" evidence="8">
    <location>
        <position position="163"/>
    </location>
</feature>
<comment type="function">
    <text evidence="8">Catalyzes the stereoinversion of LL-2,6-diaminopimelate (L,L-DAP) to meso-diaminopimelate (meso-DAP), a precursor of L-lysine and an essential component of the bacterial peptidoglycan.</text>
</comment>
<evidence type="ECO:0000256" key="6">
    <source>
        <dbReference type="ARBA" id="ARBA00023235"/>
    </source>
</evidence>
<dbReference type="NCBIfam" id="TIGR00652">
    <property type="entry name" value="DapF"/>
    <property type="match status" value="1"/>
</dbReference>
<feature type="active site" evidence="9">
    <location>
        <position position="74"/>
    </location>
</feature>
<feature type="binding site" evidence="8">
    <location>
        <begin position="75"/>
        <end position="76"/>
    </location>
    <ligand>
        <name>substrate</name>
    </ligand>
</feature>
<evidence type="ECO:0000256" key="5">
    <source>
        <dbReference type="ARBA" id="ARBA00023154"/>
    </source>
</evidence>
<dbReference type="HAMAP" id="MF_00197">
    <property type="entry name" value="DAP_epimerase"/>
    <property type="match status" value="1"/>
</dbReference>
<dbReference type="OrthoDB" id="9805408at2"/>
<feature type="binding site" evidence="8">
    <location>
        <position position="65"/>
    </location>
    <ligand>
        <name>substrate</name>
    </ligand>
</feature>
<dbReference type="GO" id="GO:0008837">
    <property type="term" value="F:diaminopimelate epimerase activity"/>
    <property type="evidence" value="ECO:0007669"/>
    <property type="project" value="UniProtKB-UniRule"/>
</dbReference>
<feature type="active site" description="Proton acceptor" evidence="8">
    <location>
        <position position="221"/>
    </location>
</feature>
<dbReference type="eggNOG" id="COG0253">
    <property type="taxonomic scope" value="Bacteria"/>
</dbReference>
<dbReference type="SUPFAM" id="SSF54506">
    <property type="entry name" value="Diaminopimelate epimerase-like"/>
    <property type="match status" value="2"/>
</dbReference>
<keyword evidence="8" id="KW-0963">Cytoplasm</keyword>
<feature type="binding site" evidence="8">
    <location>
        <position position="194"/>
    </location>
    <ligand>
        <name>substrate</name>
    </ligand>
</feature>
<gene>
    <name evidence="8" type="primary">dapF</name>
    <name evidence="10" type="ORF">N177_1409</name>
</gene>
<evidence type="ECO:0000256" key="9">
    <source>
        <dbReference type="PROSITE-ProRule" id="PRU10125"/>
    </source>
</evidence>
<keyword evidence="5 8" id="KW-0457">Lysine biosynthesis</keyword>
<keyword evidence="4 8" id="KW-0028">Amino-acid biosynthesis</keyword>
<evidence type="ECO:0000256" key="8">
    <source>
        <dbReference type="HAMAP-Rule" id="MF_00197"/>
    </source>
</evidence>
<organism evidence="10 11">
    <name type="scientific">Lutibaculum baratangense AMV1</name>
    <dbReference type="NCBI Taxonomy" id="631454"/>
    <lineage>
        <taxon>Bacteria</taxon>
        <taxon>Pseudomonadati</taxon>
        <taxon>Pseudomonadota</taxon>
        <taxon>Alphaproteobacteria</taxon>
        <taxon>Hyphomicrobiales</taxon>
        <taxon>Tepidamorphaceae</taxon>
        <taxon>Lutibaculum</taxon>
    </lineage>
</organism>
<comment type="subunit">
    <text evidence="8">Homodimer.</text>
</comment>
<dbReference type="STRING" id="631454.N177_1409"/>
<accession>V4RL92</accession>
<dbReference type="RefSeq" id="WP_023431554.1">
    <property type="nucleotide sequence ID" value="NZ_AWXZ01000017.1"/>
</dbReference>
<dbReference type="InterPro" id="IPR001653">
    <property type="entry name" value="DAP_epimerase_DapF"/>
</dbReference>
<dbReference type="PANTHER" id="PTHR31689:SF0">
    <property type="entry name" value="DIAMINOPIMELATE EPIMERASE"/>
    <property type="match status" value="1"/>
</dbReference>
<sequence length="285" mass="30527">MTTIPFRKMNGLGNEIAVVDLRQAKARPQAVVGALSAKAGLAFDQAMVLLPPKAQGTDAFVEIYNSDGSKAGACGNGTRCIADHVMAATGRDSAVFQTAGGLLVCHRNEDGSISVDMGAPRFEWHEIPLSERFADTRFIEFEVGPRGAPVMHSPAVVNVGNPHVVFFVNELEAIDLGRIGPMIEYHPMFPERVNVGVAEVVSPERLRLKVWERGAGLTKACGSAACAAAVSAARRRQTGRSVHVELPGGELHILWREDDDHIVMTGPVAHEYDDEVELDATPAGA</sequence>
<dbReference type="AlphaFoldDB" id="V4RL92"/>
<feature type="binding site" evidence="8">
    <location>
        <begin position="212"/>
        <end position="213"/>
    </location>
    <ligand>
        <name>substrate</name>
    </ligand>
</feature>
<comment type="catalytic activity">
    <reaction evidence="7 8">
        <text>(2S,6S)-2,6-diaminopimelate = meso-2,6-diaminopimelate</text>
        <dbReference type="Rhea" id="RHEA:15393"/>
        <dbReference type="ChEBI" id="CHEBI:57609"/>
        <dbReference type="ChEBI" id="CHEBI:57791"/>
        <dbReference type="EC" id="5.1.1.7"/>
    </reaction>
</comment>
<dbReference type="PATRIC" id="fig|631454.5.peg.1394"/>
<protein>
    <recommendedName>
        <fullName evidence="3 8">Diaminopimelate epimerase</fullName>
        <shortName evidence="8">DAP epimerase</shortName>
        <ecNumber evidence="3 8">5.1.1.7</ecNumber>
    </recommendedName>
    <alternativeName>
        <fullName evidence="8">PLP-independent amino acid racemase</fullName>
    </alternativeName>
</protein>
<dbReference type="InterPro" id="IPR018510">
    <property type="entry name" value="DAP_epimerase_AS"/>
</dbReference>
<evidence type="ECO:0000313" key="11">
    <source>
        <dbReference type="Proteomes" id="UP000017819"/>
    </source>
</evidence>
<dbReference type="GO" id="GO:0005829">
    <property type="term" value="C:cytosol"/>
    <property type="evidence" value="ECO:0007669"/>
    <property type="project" value="TreeGrafter"/>
</dbReference>
<evidence type="ECO:0000256" key="1">
    <source>
        <dbReference type="ARBA" id="ARBA00005196"/>
    </source>
</evidence>
<comment type="caution">
    <text evidence="10">The sequence shown here is derived from an EMBL/GenBank/DDBJ whole genome shotgun (WGS) entry which is preliminary data.</text>
</comment>
<comment type="similarity">
    <text evidence="2 8">Belongs to the diaminopimelate epimerase family.</text>
</comment>
<dbReference type="GO" id="GO:0009089">
    <property type="term" value="P:lysine biosynthetic process via diaminopimelate"/>
    <property type="evidence" value="ECO:0007669"/>
    <property type="project" value="UniProtKB-UniRule"/>
</dbReference>
<feature type="active site" description="Proton donor" evidence="8">
    <location>
        <position position="74"/>
    </location>
</feature>
<evidence type="ECO:0000256" key="2">
    <source>
        <dbReference type="ARBA" id="ARBA00010219"/>
    </source>
</evidence>